<evidence type="ECO:0000313" key="3">
    <source>
        <dbReference type="WBParaSite" id="EEL_0000192901-mRNA-1"/>
    </source>
</evidence>
<feature type="region of interest" description="Disordered" evidence="1">
    <location>
        <begin position="89"/>
        <end position="113"/>
    </location>
</feature>
<accession>A0A0R3RKC0</accession>
<feature type="compositionally biased region" description="Basic and acidic residues" evidence="1">
    <location>
        <begin position="101"/>
        <end position="113"/>
    </location>
</feature>
<keyword evidence="2" id="KW-1185">Reference proteome</keyword>
<evidence type="ECO:0000313" key="2">
    <source>
        <dbReference type="Proteomes" id="UP000050640"/>
    </source>
</evidence>
<name>A0A0R3RKC0_9BILA</name>
<dbReference type="AlphaFoldDB" id="A0A0R3RKC0"/>
<dbReference type="WBParaSite" id="EEL_0000192901-mRNA-1">
    <property type="protein sequence ID" value="EEL_0000192901-mRNA-1"/>
    <property type="gene ID" value="EEL_0000192901"/>
</dbReference>
<reference evidence="3" key="1">
    <citation type="submission" date="2017-02" db="UniProtKB">
        <authorList>
            <consortium name="WormBaseParasite"/>
        </authorList>
    </citation>
    <scope>IDENTIFICATION</scope>
</reference>
<dbReference type="Proteomes" id="UP000050640">
    <property type="component" value="Unplaced"/>
</dbReference>
<proteinExistence type="predicted"/>
<protein>
    <submittedName>
        <fullName evidence="3">Elf4 domain-containing protein</fullName>
    </submittedName>
</protein>
<evidence type="ECO:0000256" key="1">
    <source>
        <dbReference type="SAM" id="MobiDB-lite"/>
    </source>
</evidence>
<sequence length="180" mass="20390">MDCNHDHGPDPDLNYSSAFINLINKGMSIHVMSFDNVEGPNLPTLADLKVHLRSEPLYLQVLENYLHNAANLINGLRARLERSEGEIPNSELIRGPTPPSMEHERDLERDREDEGRLVLCEDQPVPSLVNDMEEMEEEEIAEQEVLSEGFLTERTFVVSPRAPTPAPVRRDVEGVREIVL</sequence>
<organism evidence="2 3">
    <name type="scientific">Elaeophora elaphi</name>
    <dbReference type="NCBI Taxonomy" id="1147741"/>
    <lineage>
        <taxon>Eukaryota</taxon>
        <taxon>Metazoa</taxon>
        <taxon>Ecdysozoa</taxon>
        <taxon>Nematoda</taxon>
        <taxon>Chromadorea</taxon>
        <taxon>Rhabditida</taxon>
        <taxon>Spirurina</taxon>
        <taxon>Spiruromorpha</taxon>
        <taxon>Filarioidea</taxon>
        <taxon>Onchocercidae</taxon>
        <taxon>Elaeophora</taxon>
    </lineage>
</organism>